<keyword evidence="5 6" id="KW-0472">Membrane</keyword>
<feature type="domain" description="EamA" evidence="7">
    <location>
        <begin position="147"/>
        <end position="282"/>
    </location>
</feature>
<dbReference type="PANTHER" id="PTHR32322">
    <property type="entry name" value="INNER MEMBRANE TRANSPORTER"/>
    <property type="match status" value="1"/>
</dbReference>
<keyword evidence="9" id="KW-1185">Reference proteome</keyword>
<gene>
    <name evidence="8" type="ORF">GBA63_18790</name>
</gene>
<dbReference type="InterPro" id="IPR050638">
    <property type="entry name" value="AA-Vitamin_Transporters"/>
</dbReference>
<dbReference type="PANTHER" id="PTHR32322:SF2">
    <property type="entry name" value="EAMA DOMAIN-CONTAINING PROTEIN"/>
    <property type="match status" value="1"/>
</dbReference>
<feature type="transmembrane region" description="Helical" evidence="6">
    <location>
        <begin position="28"/>
        <end position="50"/>
    </location>
</feature>
<feature type="transmembrane region" description="Helical" evidence="6">
    <location>
        <begin position="62"/>
        <end position="82"/>
    </location>
</feature>
<sequence length="297" mass="31076">MRILIVAVLSAIYATCYAAVKAGLPFAPPLWFGGLRALIAGLALFGLMIILRQQLFPARREWPLLLTLALTATTLAFGAMFLSPGRTGVGIASLLGNLQPLLVIGLAGLFLREPLTRDKAVALALGLTGAALIAAPALTGPDAFGISGAVLALVASVSLAVGMVLVKRMGTPPNLLILTAWQSTIGSLPLLAISALVERDAAVDWTVEFVGLLLFLALVGTSLTTVVWYWLLQRGDVGRLVLFLFLVPIFGLGVGTFLFGETLGLLSVIGVVVTVSGIAFVARPGETSHWSPRKLGE</sequence>
<dbReference type="EMBL" id="CP045119">
    <property type="protein sequence ID" value="QIN84459.1"/>
    <property type="molecule type" value="Genomic_DNA"/>
</dbReference>
<dbReference type="KEGG" id="rub:GBA63_18790"/>
<dbReference type="GO" id="GO:0016020">
    <property type="term" value="C:membrane"/>
    <property type="evidence" value="ECO:0007669"/>
    <property type="project" value="UniProtKB-SubCell"/>
</dbReference>
<comment type="subcellular location">
    <subcellularLocation>
        <location evidence="1">Membrane</location>
        <topology evidence="1">Multi-pass membrane protein</topology>
    </subcellularLocation>
</comment>
<evidence type="ECO:0000259" key="7">
    <source>
        <dbReference type="Pfam" id="PF00892"/>
    </source>
</evidence>
<proteinExistence type="inferred from homology"/>
<feature type="transmembrane region" description="Helical" evidence="6">
    <location>
        <begin position="240"/>
        <end position="259"/>
    </location>
</feature>
<dbReference type="SUPFAM" id="SSF103481">
    <property type="entry name" value="Multidrug resistance efflux transporter EmrE"/>
    <property type="match status" value="2"/>
</dbReference>
<dbReference type="AlphaFoldDB" id="A0A6G8QDA1"/>
<evidence type="ECO:0000313" key="9">
    <source>
        <dbReference type="Proteomes" id="UP000501452"/>
    </source>
</evidence>
<reference evidence="8 9" key="1">
    <citation type="submission" date="2019-10" db="EMBL/GenBank/DDBJ databases">
        <title>Rubrobacter sp nov SCSIO 52090 isolated from a deep-sea sediment in the South China Sea.</title>
        <authorList>
            <person name="Chen R.W."/>
        </authorList>
    </citation>
    <scope>NUCLEOTIDE SEQUENCE [LARGE SCALE GENOMIC DNA]</scope>
    <source>
        <strain evidence="8 9">SCSIO 52909</strain>
    </source>
</reference>
<evidence type="ECO:0000256" key="2">
    <source>
        <dbReference type="ARBA" id="ARBA00007362"/>
    </source>
</evidence>
<dbReference type="InterPro" id="IPR037185">
    <property type="entry name" value="EmrE-like"/>
</dbReference>
<dbReference type="InterPro" id="IPR000620">
    <property type="entry name" value="EamA_dom"/>
</dbReference>
<evidence type="ECO:0000256" key="1">
    <source>
        <dbReference type="ARBA" id="ARBA00004141"/>
    </source>
</evidence>
<feature type="transmembrane region" description="Helical" evidence="6">
    <location>
        <begin position="209"/>
        <end position="231"/>
    </location>
</feature>
<organism evidence="8 9">
    <name type="scientific">Rubrobacter tropicus</name>
    <dbReference type="NCBI Taxonomy" id="2653851"/>
    <lineage>
        <taxon>Bacteria</taxon>
        <taxon>Bacillati</taxon>
        <taxon>Actinomycetota</taxon>
        <taxon>Rubrobacteria</taxon>
        <taxon>Rubrobacterales</taxon>
        <taxon>Rubrobacteraceae</taxon>
        <taxon>Rubrobacter</taxon>
    </lineage>
</organism>
<feature type="transmembrane region" description="Helical" evidence="6">
    <location>
        <begin position="265"/>
        <end position="285"/>
    </location>
</feature>
<keyword evidence="4 6" id="KW-1133">Transmembrane helix</keyword>
<dbReference type="Proteomes" id="UP000501452">
    <property type="component" value="Chromosome"/>
</dbReference>
<feature type="transmembrane region" description="Helical" evidence="6">
    <location>
        <begin position="120"/>
        <end position="138"/>
    </location>
</feature>
<evidence type="ECO:0000256" key="5">
    <source>
        <dbReference type="ARBA" id="ARBA00023136"/>
    </source>
</evidence>
<name>A0A6G8QDA1_9ACTN</name>
<accession>A0A6G8QDA1</accession>
<feature type="transmembrane region" description="Helical" evidence="6">
    <location>
        <begin position="144"/>
        <end position="166"/>
    </location>
</feature>
<dbReference type="Pfam" id="PF00892">
    <property type="entry name" value="EamA"/>
    <property type="match status" value="2"/>
</dbReference>
<keyword evidence="3 6" id="KW-0812">Transmembrane</keyword>
<evidence type="ECO:0000313" key="8">
    <source>
        <dbReference type="EMBL" id="QIN84459.1"/>
    </source>
</evidence>
<evidence type="ECO:0000256" key="3">
    <source>
        <dbReference type="ARBA" id="ARBA00022692"/>
    </source>
</evidence>
<comment type="similarity">
    <text evidence="2">Belongs to the EamA transporter family.</text>
</comment>
<dbReference type="RefSeq" id="WP_166178663.1">
    <property type="nucleotide sequence ID" value="NZ_CP045119.1"/>
</dbReference>
<feature type="transmembrane region" description="Helical" evidence="6">
    <location>
        <begin position="88"/>
        <end position="111"/>
    </location>
</feature>
<evidence type="ECO:0000256" key="4">
    <source>
        <dbReference type="ARBA" id="ARBA00022989"/>
    </source>
</evidence>
<evidence type="ECO:0000256" key="6">
    <source>
        <dbReference type="SAM" id="Phobius"/>
    </source>
</evidence>
<protein>
    <submittedName>
        <fullName evidence="8">EamA family transporter</fullName>
    </submittedName>
</protein>
<feature type="domain" description="EamA" evidence="7">
    <location>
        <begin position="3"/>
        <end position="134"/>
    </location>
</feature>
<feature type="transmembrane region" description="Helical" evidence="6">
    <location>
        <begin position="175"/>
        <end position="197"/>
    </location>
</feature>